<sequence>MDLTDSTYSTEFNGPSDKDYGVRVFWDLNRADLERKEQAKTIFNQITSALRKADPRFRICMLTIYGDFSLFGGDPESLFLREYFPREIVLVLKHIPERDAYCRDDPDCKKEKPKDKDDLPHHVLKQDINIHTLANNPPFNILIITSDPDFTHVIKKLHKQGYVMMLACRGDAEPSLGKYAYYKWKWQSMMEGGEPVSAATHYYP</sequence>
<organism evidence="1">
    <name type="scientific">Noccaea caerulescens</name>
    <name type="common">Alpine penny-cress</name>
    <name type="synonym">Thlaspi caerulescens</name>
    <dbReference type="NCBI Taxonomy" id="107243"/>
    <lineage>
        <taxon>Eukaryota</taxon>
        <taxon>Viridiplantae</taxon>
        <taxon>Streptophyta</taxon>
        <taxon>Embryophyta</taxon>
        <taxon>Tracheophyta</taxon>
        <taxon>Spermatophyta</taxon>
        <taxon>Magnoliopsida</taxon>
        <taxon>eudicotyledons</taxon>
        <taxon>Gunneridae</taxon>
        <taxon>Pentapetalae</taxon>
        <taxon>rosids</taxon>
        <taxon>malvids</taxon>
        <taxon>Brassicales</taxon>
        <taxon>Brassicaceae</taxon>
        <taxon>Coluteocarpeae</taxon>
        <taxon>Noccaea</taxon>
    </lineage>
</organism>
<dbReference type="GO" id="GO:0005777">
    <property type="term" value="C:peroxisome"/>
    <property type="evidence" value="ECO:0007669"/>
    <property type="project" value="InterPro"/>
</dbReference>
<gene>
    <name evidence="1" type="ORF">LC_TR3341_c0_g1_i1_g.12843</name>
</gene>
<dbReference type="AlphaFoldDB" id="A0A1J3FEM4"/>
<dbReference type="InterPro" id="IPR024768">
    <property type="entry name" value="Marf1"/>
</dbReference>
<protein>
    <recommendedName>
        <fullName evidence="2">NYN domain-containing protein</fullName>
    </recommendedName>
</protein>
<dbReference type="GO" id="GO:0010468">
    <property type="term" value="P:regulation of gene expression"/>
    <property type="evidence" value="ECO:0007669"/>
    <property type="project" value="InterPro"/>
</dbReference>
<proteinExistence type="predicted"/>
<dbReference type="PANTHER" id="PTHR14379:SF3">
    <property type="entry name" value="MEIOSIS REGULATOR AND MRNA STABILITY FACTOR 1"/>
    <property type="match status" value="1"/>
</dbReference>
<reference evidence="1" key="1">
    <citation type="submission" date="2016-07" db="EMBL/GenBank/DDBJ databases">
        <title>De novo transcriptome assembly of four accessions of the metal hyperaccumulator plant Noccaea caerulescens.</title>
        <authorList>
            <person name="Blande D."/>
            <person name="Halimaa P."/>
            <person name="Tervahauta A.I."/>
            <person name="Aarts M.G."/>
            <person name="Karenlampi S.O."/>
        </authorList>
    </citation>
    <scope>NUCLEOTIDE SEQUENCE</scope>
</reference>
<accession>A0A1J3FEM4</accession>
<dbReference type="PANTHER" id="PTHR14379">
    <property type="entry name" value="LIMKAIN B LKAP"/>
    <property type="match status" value="1"/>
</dbReference>
<evidence type="ECO:0008006" key="2">
    <source>
        <dbReference type="Google" id="ProtNLM"/>
    </source>
</evidence>
<name>A0A1J3FEM4_NOCCA</name>
<evidence type="ECO:0000313" key="1">
    <source>
        <dbReference type="EMBL" id="JAU42561.1"/>
    </source>
</evidence>
<dbReference type="EMBL" id="GEVK01010271">
    <property type="protein sequence ID" value="JAU42561.1"/>
    <property type="molecule type" value="Transcribed_RNA"/>
</dbReference>